<feature type="compositionally biased region" description="Gly residues" evidence="1">
    <location>
        <begin position="12"/>
        <end position="22"/>
    </location>
</feature>
<gene>
    <name evidence="2" type="ORF">M6B38_269295</name>
</gene>
<reference evidence="2" key="1">
    <citation type="journal article" date="2023" name="GigaByte">
        <title>Genome assembly of the bearded iris, Iris pallida Lam.</title>
        <authorList>
            <person name="Bruccoleri R.E."/>
            <person name="Oakeley E.J."/>
            <person name="Faust A.M.E."/>
            <person name="Altorfer M."/>
            <person name="Dessus-Babus S."/>
            <person name="Burckhardt D."/>
            <person name="Oertli M."/>
            <person name="Naumann U."/>
            <person name="Petersen F."/>
            <person name="Wong J."/>
        </authorList>
    </citation>
    <scope>NUCLEOTIDE SEQUENCE</scope>
    <source>
        <strain evidence="2">GSM-AAB239-AS_SAM_17_03QT</strain>
    </source>
</reference>
<evidence type="ECO:0000313" key="3">
    <source>
        <dbReference type="Proteomes" id="UP001140949"/>
    </source>
</evidence>
<evidence type="ECO:0000313" key="2">
    <source>
        <dbReference type="EMBL" id="KAJ6849480.1"/>
    </source>
</evidence>
<keyword evidence="3" id="KW-1185">Reference proteome</keyword>
<feature type="region of interest" description="Disordered" evidence="1">
    <location>
        <begin position="1"/>
        <end position="54"/>
    </location>
</feature>
<protein>
    <submittedName>
        <fullName evidence="2">Pollen-specific leucine-rich repeat extensin-like protein 3</fullName>
    </submittedName>
</protein>
<evidence type="ECO:0000256" key="1">
    <source>
        <dbReference type="SAM" id="MobiDB-lite"/>
    </source>
</evidence>
<sequence length="165" mass="17349">MARTGSKREDGAGNGSVQGWRGGARALKLARRGGTASGGVGESSGEGAEVGRRWVTRIRPSALLQKSCTLDWKQKWTAHRVGRWGLVAPPKRTTSRRRMSSPASSTSGAVGLAKGSGEARRGQRRERTEEAGGSDLIARSGGPGRAATDLNWVGQRPIEEAQSGS</sequence>
<feature type="compositionally biased region" description="Gly residues" evidence="1">
    <location>
        <begin position="35"/>
        <end position="44"/>
    </location>
</feature>
<name>A0AAX6I833_IRIPA</name>
<dbReference type="EMBL" id="JANAVB010003440">
    <property type="protein sequence ID" value="KAJ6849480.1"/>
    <property type="molecule type" value="Genomic_DNA"/>
</dbReference>
<organism evidence="2 3">
    <name type="scientific">Iris pallida</name>
    <name type="common">Sweet iris</name>
    <dbReference type="NCBI Taxonomy" id="29817"/>
    <lineage>
        <taxon>Eukaryota</taxon>
        <taxon>Viridiplantae</taxon>
        <taxon>Streptophyta</taxon>
        <taxon>Embryophyta</taxon>
        <taxon>Tracheophyta</taxon>
        <taxon>Spermatophyta</taxon>
        <taxon>Magnoliopsida</taxon>
        <taxon>Liliopsida</taxon>
        <taxon>Asparagales</taxon>
        <taxon>Iridaceae</taxon>
        <taxon>Iridoideae</taxon>
        <taxon>Irideae</taxon>
        <taxon>Iris</taxon>
    </lineage>
</organism>
<accession>A0AAX6I833</accession>
<comment type="caution">
    <text evidence="2">The sequence shown here is derived from an EMBL/GenBank/DDBJ whole genome shotgun (WGS) entry which is preliminary data.</text>
</comment>
<feature type="region of interest" description="Disordered" evidence="1">
    <location>
        <begin position="87"/>
        <end position="165"/>
    </location>
</feature>
<feature type="compositionally biased region" description="Basic and acidic residues" evidence="1">
    <location>
        <begin position="117"/>
        <end position="130"/>
    </location>
</feature>
<dbReference type="AlphaFoldDB" id="A0AAX6I833"/>
<feature type="compositionally biased region" description="Basic and acidic residues" evidence="1">
    <location>
        <begin position="1"/>
        <end position="11"/>
    </location>
</feature>
<proteinExistence type="predicted"/>
<reference evidence="2" key="2">
    <citation type="submission" date="2023-04" db="EMBL/GenBank/DDBJ databases">
        <authorList>
            <person name="Bruccoleri R.E."/>
            <person name="Oakeley E.J."/>
            <person name="Faust A.-M."/>
            <person name="Dessus-Babus S."/>
            <person name="Altorfer M."/>
            <person name="Burckhardt D."/>
            <person name="Oertli M."/>
            <person name="Naumann U."/>
            <person name="Petersen F."/>
            <person name="Wong J."/>
        </authorList>
    </citation>
    <scope>NUCLEOTIDE SEQUENCE</scope>
    <source>
        <strain evidence="2">GSM-AAB239-AS_SAM_17_03QT</strain>
        <tissue evidence="2">Leaf</tissue>
    </source>
</reference>
<dbReference type="Proteomes" id="UP001140949">
    <property type="component" value="Unassembled WGS sequence"/>
</dbReference>